<proteinExistence type="predicted"/>
<keyword evidence="1" id="KW-0732">Signal</keyword>
<evidence type="ECO:0000313" key="2">
    <source>
        <dbReference type="EMBL" id="GEP54221.1"/>
    </source>
</evidence>
<accession>A0A512N6F8</accession>
<sequence length="190" mass="20423">MLIRWAVIGLMSVFCLAAAPSQAQLKGENLLVAPPAGFKVGYKGTSNGVNLMEWVPAAETVQNWSEMVTVQIFTRRADLDPAQFLGRLQQQWLAACPGSKPASIPTGKANGYTASMMMLHCPLLAATGKPETTMFRAIKGNDSFYVVQRAVRAAASPDQVEKMKKYLGEVSVCEAGSPQHPCPALTPLGR</sequence>
<evidence type="ECO:0000256" key="1">
    <source>
        <dbReference type="SAM" id="SignalP"/>
    </source>
</evidence>
<feature type="signal peptide" evidence="1">
    <location>
        <begin position="1"/>
        <end position="23"/>
    </location>
</feature>
<dbReference type="Proteomes" id="UP000321058">
    <property type="component" value="Unassembled WGS sequence"/>
</dbReference>
<comment type="caution">
    <text evidence="2">The sequence shown here is derived from an EMBL/GenBank/DDBJ whole genome shotgun (WGS) entry which is preliminary data.</text>
</comment>
<organism evidence="2 3">
    <name type="scientific">Reyranella soli</name>
    <dbReference type="NCBI Taxonomy" id="1230389"/>
    <lineage>
        <taxon>Bacteria</taxon>
        <taxon>Pseudomonadati</taxon>
        <taxon>Pseudomonadota</taxon>
        <taxon>Alphaproteobacteria</taxon>
        <taxon>Hyphomicrobiales</taxon>
        <taxon>Reyranellaceae</taxon>
        <taxon>Reyranella</taxon>
    </lineage>
</organism>
<gene>
    <name evidence="2" type="ORF">RSO01_13870</name>
</gene>
<reference evidence="2 3" key="1">
    <citation type="submission" date="2019-07" db="EMBL/GenBank/DDBJ databases">
        <title>Whole genome shotgun sequence of Reyranella soli NBRC 108950.</title>
        <authorList>
            <person name="Hosoyama A."/>
            <person name="Uohara A."/>
            <person name="Ohji S."/>
            <person name="Ichikawa N."/>
        </authorList>
    </citation>
    <scope>NUCLEOTIDE SEQUENCE [LARGE SCALE GENOMIC DNA]</scope>
    <source>
        <strain evidence="2 3">NBRC 108950</strain>
    </source>
</reference>
<evidence type="ECO:0000313" key="3">
    <source>
        <dbReference type="Proteomes" id="UP000321058"/>
    </source>
</evidence>
<protein>
    <submittedName>
        <fullName evidence="2">Uncharacterized protein</fullName>
    </submittedName>
</protein>
<dbReference type="AlphaFoldDB" id="A0A512N6F8"/>
<feature type="chain" id="PRO_5022153817" evidence="1">
    <location>
        <begin position="24"/>
        <end position="190"/>
    </location>
</feature>
<dbReference type="OrthoDB" id="6116092at2"/>
<keyword evidence="3" id="KW-1185">Reference proteome</keyword>
<dbReference type="EMBL" id="BKAJ01000027">
    <property type="protein sequence ID" value="GEP54221.1"/>
    <property type="molecule type" value="Genomic_DNA"/>
</dbReference>
<name>A0A512N6F8_9HYPH</name>